<organism evidence="2 3">
    <name type="scientific">Bionectria ochroleuca</name>
    <name type="common">Gliocladium roseum</name>
    <dbReference type="NCBI Taxonomy" id="29856"/>
    <lineage>
        <taxon>Eukaryota</taxon>
        <taxon>Fungi</taxon>
        <taxon>Dikarya</taxon>
        <taxon>Ascomycota</taxon>
        <taxon>Pezizomycotina</taxon>
        <taxon>Sordariomycetes</taxon>
        <taxon>Hypocreomycetidae</taxon>
        <taxon>Hypocreales</taxon>
        <taxon>Bionectriaceae</taxon>
        <taxon>Clonostachys</taxon>
    </lineage>
</organism>
<feature type="region of interest" description="Disordered" evidence="1">
    <location>
        <begin position="40"/>
        <end position="136"/>
    </location>
</feature>
<sequence>MEVPTVASPISAVSRALSLTHRPGTPGSEMVSDTASIVSASVSASRAGSPPPSRVGAAAVRTTTKSQQRKQRKDALKQDTKAIAEAPKPELEEHAPVLGRKKKQKKEKARKAVVPQLQETAGGLIRSLQKRRSPRR</sequence>
<dbReference type="Proteomes" id="UP000616885">
    <property type="component" value="Unassembled WGS sequence"/>
</dbReference>
<dbReference type="EMBL" id="JADCTT010000001">
    <property type="protein sequence ID" value="KAF9759012.1"/>
    <property type="molecule type" value="Genomic_DNA"/>
</dbReference>
<feature type="compositionally biased region" description="Basic and acidic residues" evidence="1">
    <location>
        <begin position="73"/>
        <end position="95"/>
    </location>
</feature>
<accession>A0A8H7NMU3</accession>
<proteinExistence type="predicted"/>
<protein>
    <submittedName>
        <fullName evidence="2">Uncharacterized protein</fullName>
    </submittedName>
</protein>
<evidence type="ECO:0000313" key="3">
    <source>
        <dbReference type="Proteomes" id="UP000616885"/>
    </source>
</evidence>
<gene>
    <name evidence="2" type="ORF">IM811_000706</name>
</gene>
<reference evidence="2" key="1">
    <citation type="submission" date="2020-10" db="EMBL/GenBank/DDBJ databases">
        <title>High-Quality Genome Resource of Clonostachys rosea strain S41 by Oxford Nanopore Long-Read Sequencing.</title>
        <authorList>
            <person name="Wang H."/>
        </authorList>
    </citation>
    <scope>NUCLEOTIDE SEQUENCE</scope>
    <source>
        <strain evidence="2">S41</strain>
    </source>
</reference>
<evidence type="ECO:0000256" key="1">
    <source>
        <dbReference type="SAM" id="MobiDB-lite"/>
    </source>
</evidence>
<feature type="compositionally biased region" description="Basic residues" evidence="1">
    <location>
        <begin position="99"/>
        <end position="111"/>
    </location>
</feature>
<comment type="caution">
    <text evidence="2">The sequence shown here is derived from an EMBL/GenBank/DDBJ whole genome shotgun (WGS) entry which is preliminary data.</text>
</comment>
<name>A0A8H7NMU3_BIOOC</name>
<evidence type="ECO:0000313" key="2">
    <source>
        <dbReference type="EMBL" id="KAF9759012.1"/>
    </source>
</evidence>
<dbReference type="AlphaFoldDB" id="A0A8H7NMU3"/>